<proteinExistence type="predicted"/>
<comment type="caution">
    <text evidence="3">The sequence shown here is derived from an EMBL/GenBank/DDBJ whole genome shotgun (WGS) entry which is preliminary data.</text>
</comment>
<dbReference type="Gene3D" id="1.20.80.10">
    <property type="match status" value="1"/>
</dbReference>
<name>A0A0D7KBV1_9BURK</name>
<dbReference type="SUPFAM" id="SSF47027">
    <property type="entry name" value="Acyl-CoA binding protein"/>
    <property type="match status" value="1"/>
</dbReference>
<accession>A0A0D7KBV1</accession>
<gene>
    <name evidence="3" type="ORF">RP29_02440</name>
</gene>
<protein>
    <submittedName>
        <fullName evidence="3">Acyl-CoA-binding protein</fullName>
    </submittedName>
</protein>
<dbReference type="InterPro" id="IPR000582">
    <property type="entry name" value="Acyl-CoA-binding_protein"/>
</dbReference>
<keyword evidence="1" id="KW-0446">Lipid-binding</keyword>
<dbReference type="AlphaFoldDB" id="A0A0D7KBV1"/>
<dbReference type="PANTHER" id="PTHR23310:SF62">
    <property type="entry name" value="ACYL-COA BINDING PROTEIN 1, ISOFORM A"/>
    <property type="match status" value="1"/>
</dbReference>
<dbReference type="GO" id="GO:0006631">
    <property type="term" value="P:fatty acid metabolic process"/>
    <property type="evidence" value="ECO:0007669"/>
    <property type="project" value="TreeGrafter"/>
</dbReference>
<dbReference type="RefSeq" id="WP_044395504.1">
    <property type="nucleotide sequence ID" value="NZ_CP147774.1"/>
</dbReference>
<dbReference type="Pfam" id="PF00887">
    <property type="entry name" value="ACBP"/>
    <property type="match status" value="1"/>
</dbReference>
<dbReference type="InterPro" id="IPR014352">
    <property type="entry name" value="FERM/acyl-CoA-bd_prot_sf"/>
</dbReference>
<dbReference type="InterPro" id="IPR035984">
    <property type="entry name" value="Acyl-CoA-binding_sf"/>
</dbReference>
<dbReference type="OrthoDB" id="5625302at2"/>
<evidence type="ECO:0000259" key="2">
    <source>
        <dbReference type="PROSITE" id="PS51228"/>
    </source>
</evidence>
<dbReference type="PATRIC" id="fig|80878.5.peg.3801"/>
<dbReference type="GO" id="GO:0000062">
    <property type="term" value="F:fatty-acyl-CoA binding"/>
    <property type="evidence" value="ECO:0007669"/>
    <property type="project" value="InterPro"/>
</dbReference>
<dbReference type="PANTHER" id="PTHR23310">
    <property type="entry name" value="ACYL-COA-BINDING PROTEIN, ACBP"/>
    <property type="match status" value="1"/>
</dbReference>
<feature type="domain" description="ACB" evidence="2">
    <location>
        <begin position="4"/>
        <end position="84"/>
    </location>
</feature>
<evidence type="ECO:0000313" key="3">
    <source>
        <dbReference type="EMBL" id="KJA11861.1"/>
    </source>
</evidence>
<dbReference type="PRINTS" id="PR00689">
    <property type="entry name" value="ACOABINDINGP"/>
</dbReference>
<sequence length="84" mass="9297">MSDLNAAFEAAVANSKNLSERPDNATLLKIYALYKQATVGDNTEKKPSFSDMVGRAKWDAWEKLKGTEADAAKQQYIDLITELS</sequence>
<dbReference type="STRING" id="80878.RP29_02440"/>
<reference evidence="3 4" key="1">
    <citation type="submission" date="2014-12" db="EMBL/GenBank/DDBJ databases">
        <title>Isolation of bacteria from lake water.</title>
        <authorList>
            <person name="Sheng K.-Y."/>
            <person name="Chin P.-S."/>
            <person name="Chan K.-G."/>
            <person name="Tan G.S."/>
        </authorList>
    </citation>
    <scope>NUCLEOTIDE SEQUENCE [LARGE SCALE GENOMIC DNA]</scope>
    <source>
        <strain evidence="3 4">KY4</strain>
    </source>
</reference>
<organism evidence="3 4">
    <name type="scientific">Acidovorax temperans</name>
    <dbReference type="NCBI Taxonomy" id="80878"/>
    <lineage>
        <taxon>Bacteria</taxon>
        <taxon>Pseudomonadati</taxon>
        <taxon>Pseudomonadota</taxon>
        <taxon>Betaproteobacteria</taxon>
        <taxon>Burkholderiales</taxon>
        <taxon>Comamonadaceae</taxon>
        <taxon>Acidovorax</taxon>
    </lineage>
</organism>
<dbReference type="Proteomes" id="UP000032566">
    <property type="component" value="Unassembled WGS sequence"/>
</dbReference>
<keyword evidence="4" id="KW-1185">Reference proteome</keyword>
<dbReference type="PROSITE" id="PS51228">
    <property type="entry name" value="ACB_2"/>
    <property type="match status" value="1"/>
</dbReference>
<evidence type="ECO:0000256" key="1">
    <source>
        <dbReference type="ARBA" id="ARBA00023121"/>
    </source>
</evidence>
<dbReference type="EMBL" id="JXYQ01000008">
    <property type="protein sequence ID" value="KJA11861.1"/>
    <property type="molecule type" value="Genomic_DNA"/>
</dbReference>
<evidence type="ECO:0000313" key="4">
    <source>
        <dbReference type="Proteomes" id="UP000032566"/>
    </source>
</evidence>